<comment type="caution">
    <text evidence="3">The sequence shown here is derived from an EMBL/GenBank/DDBJ whole genome shotgun (WGS) entry which is preliminary data.</text>
</comment>
<gene>
    <name evidence="3" type="ORF">EK21DRAFT_74698</name>
</gene>
<dbReference type="Proteomes" id="UP000799777">
    <property type="component" value="Unassembled WGS sequence"/>
</dbReference>
<feature type="region of interest" description="Disordered" evidence="1">
    <location>
        <begin position="1"/>
        <end position="20"/>
    </location>
</feature>
<keyword evidence="2" id="KW-1133">Transmembrane helix</keyword>
<reference evidence="3" key="1">
    <citation type="journal article" date="2020" name="Stud. Mycol.">
        <title>101 Dothideomycetes genomes: a test case for predicting lifestyles and emergence of pathogens.</title>
        <authorList>
            <person name="Haridas S."/>
            <person name="Albert R."/>
            <person name="Binder M."/>
            <person name="Bloem J."/>
            <person name="Labutti K."/>
            <person name="Salamov A."/>
            <person name="Andreopoulos B."/>
            <person name="Baker S."/>
            <person name="Barry K."/>
            <person name="Bills G."/>
            <person name="Bluhm B."/>
            <person name="Cannon C."/>
            <person name="Castanera R."/>
            <person name="Culley D."/>
            <person name="Daum C."/>
            <person name="Ezra D."/>
            <person name="Gonzalez J."/>
            <person name="Henrissat B."/>
            <person name="Kuo A."/>
            <person name="Liang C."/>
            <person name="Lipzen A."/>
            <person name="Lutzoni F."/>
            <person name="Magnuson J."/>
            <person name="Mondo S."/>
            <person name="Nolan M."/>
            <person name="Ohm R."/>
            <person name="Pangilinan J."/>
            <person name="Park H.-J."/>
            <person name="Ramirez L."/>
            <person name="Alfaro M."/>
            <person name="Sun H."/>
            <person name="Tritt A."/>
            <person name="Yoshinaga Y."/>
            <person name="Zwiers L.-H."/>
            <person name="Turgeon B."/>
            <person name="Goodwin S."/>
            <person name="Spatafora J."/>
            <person name="Crous P."/>
            <person name="Grigoriev I."/>
        </authorList>
    </citation>
    <scope>NUCLEOTIDE SEQUENCE</scope>
    <source>
        <strain evidence="3">CBS 110217</strain>
    </source>
</reference>
<dbReference type="EMBL" id="ML978247">
    <property type="protein sequence ID" value="KAF2026212.1"/>
    <property type="molecule type" value="Genomic_DNA"/>
</dbReference>
<evidence type="ECO:0000256" key="2">
    <source>
        <dbReference type="SAM" id="Phobius"/>
    </source>
</evidence>
<proteinExistence type="predicted"/>
<name>A0A9P4H398_9PLEO</name>
<organism evidence="3 4">
    <name type="scientific">Setomelanomma holmii</name>
    <dbReference type="NCBI Taxonomy" id="210430"/>
    <lineage>
        <taxon>Eukaryota</taxon>
        <taxon>Fungi</taxon>
        <taxon>Dikarya</taxon>
        <taxon>Ascomycota</taxon>
        <taxon>Pezizomycotina</taxon>
        <taxon>Dothideomycetes</taxon>
        <taxon>Pleosporomycetidae</taxon>
        <taxon>Pleosporales</taxon>
        <taxon>Pleosporineae</taxon>
        <taxon>Phaeosphaeriaceae</taxon>
        <taxon>Setomelanomma</taxon>
    </lineage>
</organism>
<dbReference type="AlphaFoldDB" id="A0A9P4H398"/>
<keyword evidence="4" id="KW-1185">Reference proteome</keyword>
<evidence type="ECO:0008006" key="5">
    <source>
        <dbReference type="Google" id="ProtNLM"/>
    </source>
</evidence>
<keyword evidence="2" id="KW-0472">Membrane</keyword>
<sequence length="237" mass="25165">MPPGVQHVHSAPEPYRHGYEPQPKQEAYAYYNETSEAKQIVQPRAGILGMRRRNFWILAMIALILVGVTVGGSVGGVLAVQNARSKSESAVTPSVYPIPSSFSVQATTPIASPATSASTSASTSLYVPPSAASVLAINIDCPSVLESYNGKSYRCFQNTDINSLGDITGITAYSLQQCVDACSTMNEVEGIAKCQAVALSQALSDEYGHNKGANCWLKNVTEPRAGRPKLTVAVLNV</sequence>
<evidence type="ECO:0000313" key="4">
    <source>
        <dbReference type="Proteomes" id="UP000799777"/>
    </source>
</evidence>
<protein>
    <recommendedName>
        <fullName evidence="5">Apple domain-containing protein</fullName>
    </recommendedName>
</protein>
<evidence type="ECO:0000256" key="1">
    <source>
        <dbReference type="SAM" id="MobiDB-lite"/>
    </source>
</evidence>
<feature type="transmembrane region" description="Helical" evidence="2">
    <location>
        <begin position="55"/>
        <end position="80"/>
    </location>
</feature>
<dbReference type="OrthoDB" id="5358884at2759"/>
<keyword evidence="2" id="KW-0812">Transmembrane</keyword>
<accession>A0A9P4H398</accession>
<evidence type="ECO:0000313" key="3">
    <source>
        <dbReference type="EMBL" id="KAF2026212.1"/>
    </source>
</evidence>